<organism evidence="2 3">
    <name type="scientific">Bagarius yarrelli</name>
    <name type="common">Goonch</name>
    <name type="synonym">Bagrus yarrelli</name>
    <dbReference type="NCBI Taxonomy" id="175774"/>
    <lineage>
        <taxon>Eukaryota</taxon>
        <taxon>Metazoa</taxon>
        <taxon>Chordata</taxon>
        <taxon>Craniata</taxon>
        <taxon>Vertebrata</taxon>
        <taxon>Euteleostomi</taxon>
        <taxon>Actinopterygii</taxon>
        <taxon>Neopterygii</taxon>
        <taxon>Teleostei</taxon>
        <taxon>Ostariophysi</taxon>
        <taxon>Siluriformes</taxon>
        <taxon>Sisoridae</taxon>
        <taxon>Sisorinae</taxon>
        <taxon>Bagarius</taxon>
    </lineage>
</organism>
<dbReference type="EMBL" id="VCAZ01000170">
    <property type="protein sequence ID" value="TTB70978.1"/>
    <property type="molecule type" value="Genomic_DNA"/>
</dbReference>
<feature type="region of interest" description="Disordered" evidence="1">
    <location>
        <begin position="52"/>
        <end position="73"/>
    </location>
</feature>
<sequence length="197" mass="22171">MEMALKPLERQIIRLEMIDLIETETPPEFIHTSVSLPPQQIILQLHVSEQRLSRVGGKRRRTSKQPLSKPKSPGPALICLKSLSVFKWCACVFVGDEPAVRRISTRTAATGRFPFSGRIQIHKADFFPCKFDFCPPLNHQTLQSPDDELQHKPNCKPVQVKDRGRAGRFVMPSSEGDIRIAGVLRCYAALLQSEALT</sequence>
<accession>A0A556V9B1</accession>
<reference evidence="2 3" key="1">
    <citation type="journal article" date="2019" name="Genome Biol. Evol.">
        <title>Whole-Genome Sequencing of the Giant Devil Catfish, Bagarius yarrelli.</title>
        <authorList>
            <person name="Jiang W."/>
            <person name="Lv Y."/>
            <person name="Cheng L."/>
            <person name="Yang K."/>
            <person name="Chao B."/>
            <person name="Wang X."/>
            <person name="Li Y."/>
            <person name="Pan X."/>
            <person name="You X."/>
            <person name="Zhang Y."/>
            <person name="Yang J."/>
            <person name="Li J."/>
            <person name="Zhang X."/>
            <person name="Liu S."/>
            <person name="Sun C."/>
            <person name="Yang J."/>
            <person name="Shi Q."/>
        </authorList>
    </citation>
    <scope>NUCLEOTIDE SEQUENCE [LARGE SCALE GENOMIC DNA]</scope>
    <source>
        <strain evidence="2">JWS20170419001</strain>
        <tissue evidence="2">Muscle</tissue>
    </source>
</reference>
<keyword evidence="3" id="KW-1185">Reference proteome</keyword>
<proteinExistence type="predicted"/>
<comment type="caution">
    <text evidence="2">The sequence shown here is derived from an EMBL/GenBank/DDBJ whole genome shotgun (WGS) entry which is preliminary data.</text>
</comment>
<protein>
    <submittedName>
        <fullName evidence="2">Uncharacterized protein</fullName>
    </submittedName>
</protein>
<evidence type="ECO:0000313" key="3">
    <source>
        <dbReference type="Proteomes" id="UP000319801"/>
    </source>
</evidence>
<evidence type="ECO:0000313" key="2">
    <source>
        <dbReference type="EMBL" id="TTB70978.1"/>
    </source>
</evidence>
<gene>
    <name evidence="2" type="ORF">Baya_14631</name>
</gene>
<dbReference type="Proteomes" id="UP000319801">
    <property type="component" value="Unassembled WGS sequence"/>
</dbReference>
<evidence type="ECO:0000256" key="1">
    <source>
        <dbReference type="SAM" id="MobiDB-lite"/>
    </source>
</evidence>
<name>A0A556V9B1_BAGYA</name>
<dbReference type="AlphaFoldDB" id="A0A556V9B1"/>